<accession>Q9R4I4</accession>
<dbReference type="AlphaFoldDB" id="Q9R4I4"/>
<protein>
    <submittedName>
        <fullName>BENZYLVIOLOGEN-linked aldehyde oxidoreductase</fullName>
    </submittedName>
</protein>
<proteinExistence type="evidence at protein level"/>
<organism>
    <name type="scientific">Megalodesulfovibrio gigas</name>
    <name type="common">Desulfovibrio gigas</name>
    <dbReference type="NCBI Taxonomy" id="879"/>
    <lineage>
        <taxon>Bacteria</taxon>
        <taxon>Pseudomonadati</taxon>
        <taxon>Thermodesulfobacteriota</taxon>
        <taxon>Desulfovibrionia</taxon>
        <taxon>Desulfovibrionales</taxon>
        <taxon>Desulfovibrionaceae</taxon>
        <taxon>Megalodesulfovibrio</taxon>
    </lineage>
</organism>
<keyword id="KW-0903">Direct protein sequencing</keyword>
<sequence length="20" mass="2128">MDKILRIDVGAEGGPKLTTL</sequence>
<name>Q9R4I4_MEGGA</name>
<reference key="1">
    <citation type="journal article" date="1995" name="J. Bacteriol.">
        <title>Purification and characterization of a benzylviologen-linked, tungsten-containing aldehyde oxidoreductase from Desulfovibrio gigas.</title>
        <authorList>
            <person name="Hensgens C.M."/>
            <person name="Hagen W.R."/>
            <person name="Hansen T.A."/>
        </authorList>
    </citation>
    <scope>PROTEIN SEQUENCE</scope>
</reference>